<evidence type="ECO:0000256" key="1">
    <source>
        <dbReference type="ARBA" id="ARBA00009986"/>
    </source>
</evidence>
<reference evidence="6" key="1">
    <citation type="submission" date="2022-12" db="EMBL/GenBank/DDBJ databases">
        <title>Reference genome sequencing for broad-spectrum identification of bacterial and archaeal isolates by mass spectrometry.</title>
        <authorList>
            <person name="Sekiguchi Y."/>
            <person name="Tourlousse D.M."/>
        </authorList>
    </citation>
    <scope>NUCLEOTIDE SEQUENCE</scope>
    <source>
        <strain evidence="6">301</strain>
    </source>
</reference>
<evidence type="ECO:0000313" key="8">
    <source>
        <dbReference type="Proteomes" id="UP001144397"/>
    </source>
</evidence>
<dbReference type="Gene3D" id="3.40.309.10">
    <property type="entry name" value="Aldehyde Dehydrogenase, Chain A, domain 2"/>
    <property type="match status" value="1"/>
</dbReference>
<dbReference type="EMBL" id="JAVDPY010000009">
    <property type="protein sequence ID" value="MDR6335877.1"/>
    <property type="molecule type" value="Genomic_DNA"/>
</dbReference>
<accession>A0A9W6CV04</accession>
<reference evidence="7 9" key="2">
    <citation type="submission" date="2023-07" db="EMBL/GenBank/DDBJ databases">
        <title>Genomic Encyclopedia of Type Strains, Phase IV (KMG-IV): sequencing the most valuable type-strain genomes for metagenomic binning, comparative biology and taxonomic classification.</title>
        <authorList>
            <person name="Goeker M."/>
        </authorList>
    </citation>
    <scope>NUCLEOTIDE SEQUENCE [LARGE SCALE GENOMIC DNA]</scope>
    <source>
        <strain evidence="7 9">DSM 338</strain>
    </source>
</reference>
<evidence type="ECO:0000256" key="4">
    <source>
        <dbReference type="RuleBase" id="RU003345"/>
    </source>
</evidence>
<dbReference type="AlphaFoldDB" id="A0A9W6CV04"/>
<dbReference type="Gene3D" id="3.40.605.10">
    <property type="entry name" value="Aldehyde Dehydrogenase, Chain A, domain 1"/>
    <property type="match status" value="1"/>
</dbReference>
<dbReference type="InterPro" id="IPR016161">
    <property type="entry name" value="Ald_DH/histidinol_DH"/>
</dbReference>
<dbReference type="InterPro" id="IPR029510">
    <property type="entry name" value="Ald_DH_CS_GLU"/>
</dbReference>
<dbReference type="FunFam" id="3.40.605.10:FF:000007">
    <property type="entry name" value="NAD/NADP-dependent betaine aldehyde dehydrogenase"/>
    <property type="match status" value="1"/>
</dbReference>
<name>A0A9W6CV04_XANFL</name>
<dbReference type="PROSITE" id="PS00687">
    <property type="entry name" value="ALDEHYDE_DEHYDR_GLU"/>
    <property type="match status" value="1"/>
</dbReference>
<evidence type="ECO:0000256" key="3">
    <source>
        <dbReference type="PROSITE-ProRule" id="PRU10007"/>
    </source>
</evidence>
<dbReference type="EC" id="1.2.1.8" evidence="7"/>
<protein>
    <submittedName>
        <fullName evidence="6">Betaine-aldehyde dehydrogenase</fullName>
        <ecNumber evidence="7">1.2.1.8</ecNumber>
    </submittedName>
</protein>
<dbReference type="EMBL" id="BSDO01000007">
    <property type="protein sequence ID" value="GLI24368.1"/>
    <property type="molecule type" value="Genomic_DNA"/>
</dbReference>
<dbReference type="GeneID" id="95764814"/>
<evidence type="ECO:0000313" key="6">
    <source>
        <dbReference type="EMBL" id="GLI24368.1"/>
    </source>
</evidence>
<dbReference type="Proteomes" id="UP001245370">
    <property type="component" value="Unassembled WGS sequence"/>
</dbReference>
<gene>
    <name evidence="6" type="primary">gbsA</name>
    <name evidence="7" type="ORF">GGQ86_004375</name>
    <name evidence="6" type="ORF">XFLAVUS301_40420</name>
</gene>
<dbReference type="PANTHER" id="PTHR11699">
    <property type="entry name" value="ALDEHYDE DEHYDROGENASE-RELATED"/>
    <property type="match status" value="1"/>
</dbReference>
<dbReference type="SUPFAM" id="SSF53720">
    <property type="entry name" value="ALDH-like"/>
    <property type="match status" value="1"/>
</dbReference>
<dbReference type="GO" id="GO:0008802">
    <property type="term" value="F:betaine-aldehyde dehydrogenase (NAD+) activity"/>
    <property type="evidence" value="ECO:0007669"/>
    <property type="project" value="UniProtKB-EC"/>
</dbReference>
<dbReference type="FunFam" id="3.40.309.10:FF:000009">
    <property type="entry name" value="Aldehyde dehydrogenase A"/>
    <property type="match status" value="1"/>
</dbReference>
<dbReference type="Proteomes" id="UP001144397">
    <property type="component" value="Unassembled WGS sequence"/>
</dbReference>
<feature type="domain" description="Aldehyde dehydrogenase" evidence="5">
    <location>
        <begin position="28"/>
        <end position="480"/>
    </location>
</feature>
<keyword evidence="2 4" id="KW-0560">Oxidoreductase</keyword>
<feature type="active site" evidence="3">
    <location>
        <position position="254"/>
    </location>
</feature>
<evidence type="ECO:0000313" key="7">
    <source>
        <dbReference type="EMBL" id="MDR6335877.1"/>
    </source>
</evidence>
<keyword evidence="9" id="KW-1185">Reference proteome</keyword>
<proteinExistence type="inferred from homology"/>
<evidence type="ECO:0000259" key="5">
    <source>
        <dbReference type="Pfam" id="PF00171"/>
    </source>
</evidence>
<dbReference type="InterPro" id="IPR016160">
    <property type="entry name" value="Ald_DH_CS_CYS"/>
</dbReference>
<dbReference type="RefSeq" id="WP_281809145.1">
    <property type="nucleotide sequence ID" value="NZ_BSDO01000007.1"/>
</dbReference>
<dbReference type="PROSITE" id="PS00070">
    <property type="entry name" value="ALDEHYDE_DEHYDR_CYS"/>
    <property type="match status" value="1"/>
</dbReference>
<dbReference type="InterPro" id="IPR016162">
    <property type="entry name" value="Ald_DH_N"/>
</dbReference>
<dbReference type="InterPro" id="IPR016163">
    <property type="entry name" value="Ald_DH_C"/>
</dbReference>
<sequence length="485" mass="50406">MNAVLPSLHREPFVGGRFVPAMGGGVEALVDPWTGRPLTEVALAGPVEVEAAIRMARHAFDAGDWPHLPPVDRGAVLHRIAAGITARQDKFAQIEAVNAGKPISGALREVEGAIRVFTYYAGAMDKVFGDTIPLGRDLLDFTLREPLGVVAQIVPWNFPLLGASWKLAPALAAGCAAVLKPAPLTPLTALLLAEVCREAGVPDGFLSVLPGGADVGRRLAEDPRIDGISFTGSTAVGSEVMRLASASIKRVALELGGKNAALVFADADMEKAAASAVASGFGNAGQSCSARSRLLVERGALEPFARAFAAAAAKLKTGKALDPATNLGPLISASHRDAVDRTVAQAREAGADLVSGGVMPEGDGFFYPPTILSGVGPDNPAFSREIFGPVCSLTPFDSEAEAIALANDSDYGLNGSVWCRDIGRALRVARAMRTGMVAVNGLPSASKTSVFAPFGGYKRSGIGRELGLQALDFYCEIKNVVVDLT</sequence>
<organism evidence="6 8">
    <name type="scientific">Xanthobacter flavus</name>
    <dbReference type="NCBI Taxonomy" id="281"/>
    <lineage>
        <taxon>Bacteria</taxon>
        <taxon>Pseudomonadati</taxon>
        <taxon>Pseudomonadota</taxon>
        <taxon>Alphaproteobacteria</taxon>
        <taxon>Hyphomicrobiales</taxon>
        <taxon>Xanthobacteraceae</taxon>
        <taxon>Xanthobacter</taxon>
    </lineage>
</organism>
<comment type="similarity">
    <text evidence="1 4">Belongs to the aldehyde dehydrogenase family.</text>
</comment>
<evidence type="ECO:0000256" key="2">
    <source>
        <dbReference type="ARBA" id="ARBA00023002"/>
    </source>
</evidence>
<evidence type="ECO:0000313" key="9">
    <source>
        <dbReference type="Proteomes" id="UP001245370"/>
    </source>
</evidence>
<comment type="caution">
    <text evidence="6">The sequence shown here is derived from an EMBL/GenBank/DDBJ whole genome shotgun (WGS) entry which is preliminary data.</text>
</comment>
<dbReference type="Pfam" id="PF00171">
    <property type="entry name" value="Aldedh"/>
    <property type="match status" value="1"/>
</dbReference>
<dbReference type="InterPro" id="IPR015590">
    <property type="entry name" value="Aldehyde_DH_dom"/>
</dbReference>